<feature type="domain" description="Gfo/Idh/MocA-like oxidoreductase N-terminal" evidence="1">
    <location>
        <begin position="9"/>
        <end position="130"/>
    </location>
</feature>
<dbReference type="SUPFAM" id="SSF51735">
    <property type="entry name" value="NAD(P)-binding Rossmann-fold domains"/>
    <property type="match status" value="1"/>
</dbReference>
<gene>
    <name evidence="3" type="primary">ycjS_1</name>
    <name evidence="3" type="ORF">Pan265_05450</name>
</gene>
<dbReference type="InterPro" id="IPR036291">
    <property type="entry name" value="NAD(P)-bd_dom_sf"/>
</dbReference>
<dbReference type="Pfam" id="PF02894">
    <property type="entry name" value="GFO_IDH_MocA_C"/>
    <property type="match status" value="1"/>
</dbReference>
<evidence type="ECO:0000259" key="2">
    <source>
        <dbReference type="Pfam" id="PF02894"/>
    </source>
</evidence>
<accession>A0A518BUQ0</accession>
<proteinExistence type="predicted"/>
<dbReference type="EC" id="1.-.-.-" evidence="3"/>
<dbReference type="KEGG" id="mcad:Pan265_05450"/>
<dbReference type="GO" id="GO:0000166">
    <property type="term" value="F:nucleotide binding"/>
    <property type="evidence" value="ECO:0007669"/>
    <property type="project" value="InterPro"/>
</dbReference>
<evidence type="ECO:0000313" key="4">
    <source>
        <dbReference type="Proteomes" id="UP000320386"/>
    </source>
</evidence>
<dbReference type="AlphaFoldDB" id="A0A518BUQ0"/>
<dbReference type="PANTHER" id="PTHR43249">
    <property type="entry name" value="UDP-N-ACETYL-2-AMINO-2-DEOXY-D-GLUCURONATE OXIDASE"/>
    <property type="match status" value="1"/>
</dbReference>
<dbReference type="Gene3D" id="3.40.50.720">
    <property type="entry name" value="NAD(P)-binding Rossmann-like Domain"/>
    <property type="match status" value="1"/>
</dbReference>
<dbReference type="Proteomes" id="UP000320386">
    <property type="component" value="Chromosome"/>
</dbReference>
<dbReference type="InterPro" id="IPR052515">
    <property type="entry name" value="Gfo/Idh/MocA_Oxidoreductase"/>
</dbReference>
<dbReference type="GO" id="GO:0016491">
    <property type="term" value="F:oxidoreductase activity"/>
    <property type="evidence" value="ECO:0007669"/>
    <property type="project" value="UniProtKB-KW"/>
</dbReference>
<reference evidence="3 4" key="1">
    <citation type="submission" date="2019-02" db="EMBL/GenBank/DDBJ databases">
        <title>Deep-cultivation of Planctomycetes and their phenomic and genomic characterization uncovers novel biology.</title>
        <authorList>
            <person name="Wiegand S."/>
            <person name="Jogler M."/>
            <person name="Boedeker C."/>
            <person name="Pinto D."/>
            <person name="Vollmers J."/>
            <person name="Rivas-Marin E."/>
            <person name="Kohn T."/>
            <person name="Peeters S.H."/>
            <person name="Heuer A."/>
            <person name="Rast P."/>
            <person name="Oberbeckmann S."/>
            <person name="Bunk B."/>
            <person name="Jeske O."/>
            <person name="Meyerdierks A."/>
            <person name="Storesund J.E."/>
            <person name="Kallscheuer N."/>
            <person name="Luecker S."/>
            <person name="Lage O.M."/>
            <person name="Pohl T."/>
            <person name="Merkel B.J."/>
            <person name="Hornburger P."/>
            <person name="Mueller R.-W."/>
            <person name="Bruemmer F."/>
            <person name="Labrenz M."/>
            <person name="Spormann A.M."/>
            <person name="Op den Camp H."/>
            <person name="Overmann J."/>
            <person name="Amann R."/>
            <person name="Jetten M.S.M."/>
            <person name="Mascher T."/>
            <person name="Medema M.H."/>
            <person name="Devos D.P."/>
            <person name="Kaster A.-K."/>
            <person name="Ovreas L."/>
            <person name="Rohde M."/>
            <person name="Galperin M.Y."/>
            <person name="Jogler C."/>
        </authorList>
    </citation>
    <scope>NUCLEOTIDE SEQUENCE [LARGE SCALE GENOMIC DNA]</scope>
    <source>
        <strain evidence="3 4">Pan265</strain>
    </source>
</reference>
<dbReference type="Gene3D" id="3.30.360.10">
    <property type="entry name" value="Dihydrodipicolinate Reductase, domain 2"/>
    <property type="match status" value="1"/>
</dbReference>
<evidence type="ECO:0000313" key="3">
    <source>
        <dbReference type="EMBL" id="QDU70713.1"/>
    </source>
</evidence>
<keyword evidence="3" id="KW-0560">Oxidoreductase</keyword>
<keyword evidence="4" id="KW-1185">Reference proteome</keyword>
<protein>
    <submittedName>
        <fullName evidence="3">Putative oxidoreductase YcjS</fullName>
        <ecNumber evidence="3">1.-.-.-</ecNumber>
    </submittedName>
</protein>
<dbReference type="RefSeq" id="WP_236254610.1">
    <property type="nucleotide sequence ID" value="NZ_CP036280.1"/>
</dbReference>
<dbReference type="InterPro" id="IPR004104">
    <property type="entry name" value="Gfo/Idh/MocA-like_OxRdtase_C"/>
</dbReference>
<organism evidence="3 4">
    <name type="scientific">Mucisphaera calidilacus</name>
    <dbReference type="NCBI Taxonomy" id="2527982"/>
    <lineage>
        <taxon>Bacteria</taxon>
        <taxon>Pseudomonadati</taxon>
        <taxon>Planctomycetota</taxon>
        <taxon>Phycisphaerae</taxon>
        <taxon>Phycisphaerales</taxon>
        <taxon>Phycisphaeraceae</taxon>
        <taxon>Mucisphaera</taxon>
    </lineage>
</organism>
<evidence type="ECO:0000259" key="1">
    <source>
        <dbReference type="Pfam" id="PF01408"/>
    </source>
</evidence>
<dbReference type="SUPFAM" id="SSF55347">
    <property type="entry name" value="Glyceraldehyde-3-phosphate dehydrogenase-like, C-terminal domain"/>
    <property type="match status" value="1"/>
</dbReference>
<dbReference type="PANTHER" id="PTHR43249:SF1">
    <property type="entry name" value="D-GLUCOSIDE 3-DEHYDROGENASE"/>
    <property type="match status" value="1"/>
</dbReference>
<sequence length="357" mass="38927">MTASNDKNLRVALIGAGGIAGNHLTALKKIDAVEIVGLADINENTIVKRAKEFDIPSSGCFTDYEEMLEKIQPDAVSICTPNGLHAPNSIAASKAGAHVIVEKPMAMNAAEARQMIDAANAAGKKLVIGFQFRFDSRTQYLKRMADDGVFGDIFYGRVQALRRRGIPNWGVFGRKDLQGGGPMIDIGVHMLEQCHYVMGSPRPVAATGLTRTYIGDQPSTEIHTPWAGWDHETYTVEDIAVGTIRFENGAVIHIEASFAGHLEDKMDFELYGTKGGATWEDATVRTDEHGHMLNIKPGWIRDTSYPEYFPLKLGQFVEHCINDGPTIAPAEHGLMVQQMLDGVYQSAEQGGKEVAIG</sequence>
<name>A0A518BUQ0_9BACT</name>
<dbReference type="InterPro" id="IPR000683">
    <property type="entry name" value="Gfo/Idh/MocA-like_OxRdtase_N"/>
</dbReference>
<dbReference type="Pfam" id="PF01408">
    <property type="entry name" value="GFO_IDH_MocA"/>
    <property type="match status" value="1"/>
</dbReference>
<dbReference type="EMBL" id="CP036280">
    <property type="protein sequence ID" value="QDU70713.1"/>
    <property type="molecule type" value="Genomic_DNA"/>
</dbReference>
<feature type="domain" description="Gfo/Idh/MocA-like oxidoreductase C-terminal" evidence="2">
    <location>
        <begin position="142"/>
        <end position="353"/>
    </location>
</feature>